<evidence type="ECO:0000313" key="2">
    <source>
        <dbReference type="EMBL" id="GAA0156313.1"/>
    </source>
</evidence>
<feature type="region of interest" description="Disordered" evidence="1">
    <location>
        <begin position="52"/>
        <end position="93"/>
    </location>
</feature>
<evidence type="ECO:0008006" key="4">
    <source>
        <dbReference type="Google" id="ProtNLM"/>
    </source>
</evidence>
<dbReference type="EMBL" id="BAABME010019168">
    <property type="protein sequence ID" value="GAA0156313.1"/>
    <property type="molecule type" value="Genomic_DNA"/>
</dbReference>
<feature type="region of interest" description="Disordered" evidence="1">
    <location>
        <begin position="13"/>
        <end position="38"/>
    </location>
</feature>
<accession>A0AAV3PZ40</accession>
<evidence type="ECO:0000256" key="1">
    <source>
        <dbReference type="SAM" id="MobiDB-lite"/>
    </source>
</evidence>
<protein>
    <recommendedName>
        <fullName evidence="4">Secreted protein</fullName>
    </recommendedName>
</protein>
<evidence type="ECO:0000313" key="3">
    <source>
        <dbReference type="Proteomes" id="UP001454036"/>
    </source>
</evidence>
<dbReference type="Proteomes" id="UP001454036">
    <property type="component" value="Unassembled WGS sequence"/>
</dbReference>
<reference evidence="2 3" key="1">
    <citation type="submission" date="2024-01" db="EMBL/GenBank/DDBJ databases">
        <title>The complete chloroplast genome sequence of Lithospermum erythrorhizon: insights into the phylogenetic relationship among Boraginaceae species and the maternal lineages of purple gromwells.</title>
        <authorList>
            <person name="Okada T."/>
            <person name="Watanabe K."/>
        </authorList>
    </citation>
    <scope>NUCLEOTIDE SEQUENCE [LARGE SCALE GENOMIC DNA]</scope>
</reference>
<dbReference type="AlphaFoldDB" id="A0AAV3PZ40"/>
<comment type="caution">
    <text evidence="2">The sequence shown here is derived from an EMBL/GenBank/DDBJ whole genome shotgun (WGS) entry which is preliminary data.</text>
</comment>
<sequence>MLSCIFGSILVQRGSAGSSSSSNQTTSSSCSSLPGSSSSAVASQLQVTGIASTAKDNENREEFHEQHTIDEKSESDGAFGRKGIKRETIYTPK</sequence>
<gene>
    <name evidence="2" type="ORF">LIER_38251</name>
</gene>
<name>A0AAV3PZ40_LITER</name>
<feature type="compositionally biased region" description="Basic and acidic residues" evidence="1">
    <location>
        <begin position="55"/>
        <end position="75"/>
    </location>
</feature>
<proteinExistence type="predicted"/>
<organism evidence="2 3">
    <name type="scientific">Lithospermum erythrorhizon</name>
    <name type="common">Purple gromwell</name>
    <name type="synonym">Lithospermum officinale var. erythrorhizon</name>
    <dbReference type="NCBI Taxonomy" id="34254"/>
    <lineage>
        <taxon>Eukaryota</taxon>
        <taxon>Viridiplantae</taxon>
        <taxon>Streptophyta</taxon>
        <taxon>Embryophyta</taxon>
        <taxon>Tracheophyta</taxon>
        <taxon>Spermatophyta</taxon>
        <taxon>Magnoliopsida</taxon>
        <taxon>eudicotyledons</taxon>
        <taxon>Gunneridae</taxon>
        <taxon>Pentapetalae</taxon>
        <taxon>asterids</taxon>
        <taxon>lamiids</taxon>
        <taxon>Boraginales</taxon>
        <taxon>Boraginaceae</taxon>
        <taxon>Boraginoideae</taxon>
        <taxon>Lithospermeae</taxon>
        <taxon>Lithospermum</taxon>
    </lineage>
</organism>
<keyword evidence="3" id="KW-1185">Reference proteome</keyword>